<protein>
    <submittedName>
        <fullName evidence="6">Ferredoxin</fullName>
    </submittedName>
</protein>
<keyword evidence="3" id="KW-0249">Electron transport</keyword>
<organism evidence="6 7">
    <name type="scientific">Tepidiforma thermophila (strain KCTC 52669 / CGMCC 1.13589 / G233)</name>
    <dbReference type="NCBI Taxonomy" id="2761530"/>
    <lineage>
        <taxon>Bacteria</taxon>
        <taxon>Bacillati</taxon>
        <taxon>Chloroflexota</taxon>
        <taxon>Tepidiformia</taxon>
        <taxon>Tepidiformales</taxon>
        <taxon>Tepidiformaceae</taxon>
        <taxon>Tepidiforma</taxon>
    </lineage>
</organism>
<evidence type="ECO:0000313" key="7">
    <source>
        <dbReference type="Proteomes" id="UP000223071"/>
    </source>
</evidence>
<gene>
    <name evidence="6" type="ORF">A9A59_0195</name>
</gene>
<dbReference type="SUPFAM" id="SSF54862">
    <property type="entry name" value="4Fe-4S ferredoxins"/>
    <property type="match status" value="1"/>
</dbReference>
<dbReference type="AlphaFoldDB" id="A0A2A9HCX3"/>
<keyword evidence="4" id="KW-0408">Iron</keyword>
<evidence type="ECO:0000256" key="2">
    <source>
        <dbReference type="ARBA" id="ARBA00022723"/>
    </source>
</evidence>
<dbReference type="InterPro" id="IPR051269">
    <property type="entry name" value="Fe-S_cluster_ET"/>
</dbReference>
<keyword evidence="7" id="KW-1185">Reference proteome</keyword>
<dbReference type="GO" id="GO:0051536">
    <property type="term" value="F:iron-sulfur cluster binding"/>
    <property type="evidence" value="ECO:0007669"/>
    <property type="project" value="UniProtKB-KW"/>
</dbReference>
<dbReference type="RefSeq" id="WP_098502492.1">
    <property type="nucleotide sequence ID" value="NZ_PDJQ01000001.1"/>
</dbReference>
<evidence type="ECO:0000256" key="5">
    <source>
        <dbReference type="ARBA" id="ARBA00023014"/>
    </source>
</evidence>
<evidence type="ECO:0000256" key="4">
    <source>
        <dbReference type="ARBA" id="ARBA00023004"/>
    </source>
</evidence>
<dbReference type="PANTHER" id="PTHR36923:SF3">
    <property type="entry name" value="FERREDOXIN"/>
    <property type="match status" value="1"/>
</dbReference>
<proteinExistence type="predicted"/>
<dbReference type="Pfam" id="PF13459">
    <property type="entry name" value="Fer4_15"/>
    <property type="match status" value="1"/>
</dbReference>
<sequence length="64" mass="7212">MKVRVKTDMCEGHGKCEKAAPELFKVGDDDVSIVLIEGDIPKELEEKAERAYRLCPRQAIELLP</sequence>
<evidence type="ECO:0000313" key="6">
    <source>
        <dbReference type="EMBL" id="PFG73002.1"/>
    </source>
</evidence>
<dbReference type="EMBL" id="PDJQ01000001">
    <property type="protein sequence ID" value="PFG73002.1"/>
    <property type="molecule type" value="Genomic_DNA"/>
</dbReference>
<dbReference type="Proteomes" id="UP000223071">
    <property type="component" value="Unassembled WGS sequence"/>
</dbReference>
<dbReference type="PANTHER" id="PTHR36923">
    <property type="entry name" value="FERREDOXIN"/>
    <property type="match status" value="1"/>
</dbReference>
<reference evidence="6 7" key="1">
    <citation type="submission" date="2017-09" db="EMBL/GenBank/DDBJ databases">
        <title>Sequencing the genomes of two abundant thermophiles in Great Basin hot springs: Thermocrinis jamiesonii and novel Chloroflexi Thermoflexus hugenholtzii.</title>
        <authorList>
            <person name="Hedlund B."/>
        </authorList>
    </citation>
    <scope>NUCLEOTIDE SEQUENCE [LARGE SCALE GENOMIC DNA]</scope>
    <source>
        <strain evidence="6 7">G233</strain>
    </source>
</reference>
<keyword evidence="5" id="KW-0411">Iron-sulfur</keyword>
<accession>A0A2A9HCX3</accession>
<evidence type="ECO:0000256" key="1">
    <source>
        <dbReference type="ARBA" id="ARBA00022448"/>
    </source>
</evidence>
<dbReference type="Gene3D" id="3.30.70.20">
    <property type="match status" value="1"/>
</dbReference>
<name>A0A2A9HCX3_TEPT2</name>
<keyword evidence="2" id="KW-0479">Metal-binding</keyword>
<keyword evidence="1" id="KW-0813">Transport</keyword>
<evidence type="ECO:0000256" key="3">
    <source>
        <dbReference type="ARBA" id="ARBA00022982"/>
    </source>
</evidence>
<dbReference type="GO" id="GO:0046872">
    <property type="term" value="F:metal ion binding"/>
    <property type="evidence" value="ECO:0007669"/>
    <property type="project" value="UniProtKB-KW"/>
</dbReference>
<comment type="caution">
    <text evidence="6">The sequence shown here is derived from an EMBL/GenBank/DDBJ whole genome shotgun (WGS) entry which is preliminary data.</text>
</comment>